<dbReference type="GO" id="GO:0000976">
    <property type="term" value="F:transcription cis-regulatory region binding"/>
    <property type="evidence" value="ECO:0007669"/>
    <property type="project" value="TreeGrafter"/>
</dbReference>
<feature type="DNA-binding region" description="H-T-H motif" evidence="5">
    <location>
        <begin position="35"/>
        <end position="54"/>
    </location>
</feature>
<dbReference type="PANTHER" id="PTHR30055">
    <property type="entry name" value="HTH-TYPE TRANSCRIPTIONAL REGULATOR RUTR"/>
    <property type="match status" value="1"/>
</dbReference>
<dbReference type="InterPro" id="IPR036271">
    <property type="entry name" value="Tet_transcr_reg_TetR-rel_C_sf"/>
</dbReference>
<evidence type="ECO:0000256" key="5">
    <source>
        <dbReference type="PROSITE-ProRule" id="PRU00335"/>
    </source>
</evidence>
<accession>A0A561BNB7</accession>
<dbReference type="PROSITE" id="PS50977">
    <property type="entry name" value="HTH_TETR_2"/>
    <property type="match status" value="1"/>
</dbReference>
<dbReference type="PRINTS" id="PR00455">
    <property type="entry name" value="HTHTETR"/>
</dbReference>
<dbReference type="SUPFAM" id="SSF46689">
    <property type="entry name" value="Homeodomain-like"/>
    <property type="match status" value="1"/>
</dbReference>
<evidence type="ECO:0000259" key="6">
    <source>
        <dbReference type="PROSITE" id="PS50977"/>
    </source>
</evidence>
<reference evidence="7 8" key="1">
    <citation type="submission" date="2019-06" db="EMBL/GenBank/DDBJ databases">
        <title>Sequencing the genomes of 1000 actinobacteria strains.</title>
        <authorList>
            <person name="Klenk H.-P."/>
        </authorList>
    </citation>
    <scope>NUCLEOTIDE SEQUENCE [LARGE SCALE GENOMIC DNA]</scope>
    <source>
        <strain evidence="7 8">DSM 24683</strain>
    </source>
</reference>
<dbReference type="InterPro" id="IPR001647">
    <property type="entry name" value="HTH_TetR"/>
</dbReference>
<dbReference type="EMBL" id="VIVK01000001">
    <property type="protein sequence ID" value="TWD80303.1"/>
    <property type="molecule type" value="Genomic_DNA"/>
</dbReference>
<dbReference type="Pfam" id="PF00440">
    <property type="entry name" value="TetR_N"/>
    <property type="match status" value="1"/>
</dbReference>
<dbReference type="AlphaFoldDB" id="A0A561BNB7"/>
<sequence>MSERVPRAETQARTRERLLSAAAGLFADRGVNGTSIEQIAERAGYTRGAFYGHFAGKPEVVAALLAERTRHEYDELRELPADRLRAWHQERSAHTPEWLALRLELLLYAAREGTEVRTELRDRERFARQAHEGWLAELFADGSAPADLDQLALIVHALEDGLLIQRALDPDAVPPEAVVDAVTLLARAWVALARNPQD</sequence>
<dbReference type="InterPro" id="IPR009057">
    <property type="entry name" value="Homeodomain-like_sf"/>
</dbReference>
<keyword evidence="8" id="KW-1185">Reference proteome</keyword>
<feature type="domain" description="HTH tetR-type" evidence="6">
    <location>
        <begin position="12"/>
        <end position="72"/>
    </location>
</feature>
<dbReference type="Gene3D" id="1.10.357.10">
    <property type="entry name" value="Tetracycline Repressor, domain 2"/>
    <property type="match status" value="1"/>
</dbReference>
<dbReference type="Proteomes" id="UP000318380">
    <property type="component" value="Unassembled WGS sequence"/>
</dbReference>
<dbReference type="SUPFAM" id="SSF48498">
    <property type="entry name" value="Tetracyclin repressor-like, C-terminal domain"/>
    <property type="match status" value="1"/>
</dbReference>
<keyword evidence="4" id="KW-0804">Transcription</keyword>
<keyword evidence="2" id="KW-0805">Transcription regulation</keyword>
<dbReference type="RefSeq" id="WP_145804187.1">
    <property type="nucleotide sequence ID" value="NZ_VIVK01000001.1"/>
</dbReference>
<dbReference type="GO" id="GO:0003700">
    <property type="term" value="F:DNA-binding transcription factor activity"/>
    <property type="evidence" value="ECO:0007669"/>
    <property type="project" value="TreeGrafter"/>
</dbReference>
<gene>
    <name evidence="7" type="ORF">FB561_1376</name>
</gene>
<proteinExistence type="predicted"/>
<dbReference type="InterPro" id="IPR039538">
    <property type="entry name" value="BetI_C"/>
</dbReference>
<organism evidence="7 8">
    <name type="scientific">Kribbella amoyensis</name>
    <dbReference type="NCBI Taxonomy" id="996641"/>
    <lineage>
        <taxon>Bacteria</taxon>
        <taxon>Bacillati</taxon>
        <taxon>Actinomycetota</taxon>
        <taxon>Actinomycetes</taxon>
        <taxon>Propionibacteriales</taxon>
        <taxon>Kribbellaceae</taxon>
        <taxon>Kribbella</taxon>
    </lineage>
</organism>
<comment type="caution">
    <text evidence="7">The sequence shown here is derived from an EMBL/GenBank/DDBJ whole genome shotgun (WGS) entry which is preliminary data.</text>
</comment>
<evidence type="ECO:0000256" key="4">
    <source>
        <dbReference type="ARBA" id="ARBA00023163"/>
    </source>
</evidence>
<evidence type="ECO:0000256" key="2">
    <source>
        <dbReference type="ARBA" id="ARBA00023015"/>
    </source>
</evidence>
<evidence type="ECO:0000313" key="8">
    <source>
        <dbReference type="Proteomes" id="UP000318380"/>
    </source>
</evidence>
<keyword evidence="3 5" id="KW-0238">DNA-binding</keyword>
<keyword evidence="1" id="KW-0678">Repressor</keyword>
<evidence type="ECO:0000256" key="3">
    <source>
        <dbReference type="ARBA" id="ARBA00023125"/>
    </source>
</evidence>
<dbReference type="Pfam" id="PF13977">
    <property type="entry name" value="TetR_C_6"/>
    <property type="match status" value="1"/>
</dbReference>
<evidence type="ECO:0000256" key="1">
    <source>
        <dbReference type="ARBA" id="ARBA00022491"/>
    </source>
</evidence>
<protein>
    <submittedName>
        <fullName evidence="7">TetR family transcriptional regulator</fullName>
    </submittedName>
</protein>
<evidence type="ECO:0000313" key="7">
    <source>
        <dbReference type="EMBL" id="TWD80303.1"/>
    </source>
</evidence>
<name>A0A561BNB7_9ACTN</name>
<dbReference type="PANTHER" id="PTHR30055:SF241">
    <property type="entry name" value="TRANSCRIPTIONAL REGULATORY PROTEIN"/>
    <property type="match status" value="1"/>
</dbReference>
<dbReference type="InterPro" id="IPR050109">
    <property type="entry name" value="HTH-type_TetR-like_transc_reg"/>
</dbReference>
<dbReference type="OrthoDB" id="7252896at2"/>